<evidence type="ECO:0000313" key="4">
    <source>
        <dbReference type="Proteomes" id="UP000238325"/>
    </source>
</evidence>
<gene>
    <name evidence="2" type="ORF">CQ022_00795</name>
    <name evidence="3" type="ORF">CQ033_20080</name>
</gene>
<keyword evidence="1" id="KW-0732">Signal</keyword>
<evidence type="ECO:0000313" key="3">
    <source>
        <dbReference type="EMBL" id="PRB87758.1"/>
    </source>
</evidence>
<sequence length="77" mass="8555">MMKKLIVLAAFGVTGLVSAKESVFNAKEKNDQKAVEWCGTVTYHTSCGFPIQDSYCTSWGEQCLMDNMALLDEYFCG</sequence>
<dbReference type="Proteomes" id="UP000238325">
    <property type="component" value="Unassembled WGS sequence"/>
</dbReference>
<dbReference type="Proteomes" id="UP000238534">
    <property type="component" value="Unassembled WGS sequence"/>
</dbReference>
<dbReference type="AlphaFoldDB" id="A0A2S9CWD5"/>
<protein>
    <recommendedName>
        <fullName evidence="6">Kazal-like domain-containing protein</fullName>
    </recommendedName>
</protein>
<dbReference type="EMBL" id="PCPP01000001">
    <property type="protein sequence ID" value="PRB84843.1"/>
    <property type="molecule type" value="Genomic_DNA"/>
</dbReference>
<dbReference type="RefSeq" id="WP_105684284.1">
    <property type="nucleotide sequence ID" value="NZ_JBBGZD010000001.1"/>
</dbReference>
<dbReference type="EMBL" id="PCPH01000007">
    <property type="protein sequence ID" value="PRB87758.1"/>
    <property type="molecule type" value="Genomic_DNA"/>
</dbReference>
<accession>A0A2S9CWD5</accession>
<dbReference type="OrthoDB" id="1270436at2"/>
<evidence type="ECO:0008006" key="6">
    <source>
        <dbReference type="Google" id="ProtNLM"/>
    </source>
</evidence>
<evidence type="ECO:0000313" key="5">
    <source>
        <dbReference type="Proteomes" id="UP000238534"/>
    </source>
</evidence>
<evidence type="ECO:0000256" key="1">
    <source>
        <dbReference type="SAM" id="SignalP"/>
    </source>
</evidence>
<evidence type="ECO:0000313" key="2">
    <source>
        <dbReference type="EMBL" id="PRB84843.1"/>
    </source>
</evidence>
<keyword evidence="4" id="KW-1185">Reference proteome</keyword>
<proteinExistence type="predicted"/>
<feature type="chain" id="PRO_5015616535" description="Kazal-like domain-containing protein" evidence="1">
    <location>
        <begin position="20"/>
        <end position="77"/>
    </location>
</feature>
<name>A0A2S9CWD5_CHRCI</name>
<reference evidence="4 5" key="1">
    <citation type="submission" date="2017-09" db="EMBL/GenBank/DDBJ databases">
        <title>Genomic, metabolic, and phenotypic characteristics of bacterial isolates from the natural microbiome of the model nematode Caenorhabditis elegans.</title>
        <authorList>
            <person name="Zimmermann J."/>
            <person name="Obeng N."/>
            <person name="Yang W."/>
            <person name="Obeng O."/>
            <person name="Kissoyan K."/>
            <person name="Pees B."/>
            <person name="Dirksen P."/>
            <person name="Hoppner M."/>
            <person name="Franke A."/>
            <person name="Rosenstiel P."/>
            <person name="Leippe M."/>
            <person name="Dierking K."/>
            <person name="Kaleta C."/>
            <person name="Schulenburg H."/>
        </authorList>
    </citation>
    <scope>NUCLEOTIDE SEQUENCE [LARGE SCALE GENOMIC DNA]</scope>
    <source>
        <strain evidence="2 5">MYb25</strain>
        <strain evidence="3 4">MYb44</strain>
    </source>
</reference>
<feature type="signal peptide" evidence="1">
    <location>
        <begin position="1"/>
        <end position="19"/>
    </location>
</feature>
<organism evidence="2 5">
    <name type="scientific">Chryseobacterium culicis</name>
    <dbReference type="NCBI Taxonomy" id="680127"/>
    <lineage>
        <taxon>Bacteria</taxon>
        <taxon>Pseudomonadati</taxon>
        <taxon>Bacteroidota</taxon>
        <taxon>Flavobacteriia</taxon>
        <taxon>Flavobacteriales</taxon>
        <taxon>Weeksellaceae</taxon>
        <taxon>Chryseobacterium group</taxon>
        <taxon>Chryseobacterium</taxon>
    </lineage>
</organism>
<comment type="caution">
    <text evidence="2">The sequence shown here is derived from an EMBL/GenBank/DDBJ whole genome shotgun (WGS) entry which is preliminary data.</text>
</comment>